<evidence type="ECO:0000313" key="3">
    <source>
        <dbReference type="EMBL" id="PQJ88976.1"/>
    </source>
</evidence>
<evidence type="ECO:0000259" key="2">
    <source>
        <dbReference type="SMART" id="SM00849"/>
    </source>
</evidence>
<keyword evidence="1" id="KW-0732">Signal</keyword>
<dbReference type="EMBL" id="MSCO01000001">
    <property type="protein sequence ID" value="PQJ88976.1"/>
    <property type="molecule type" value="Genomic_DNA"/>
</dbReference>
<proteinExistence type="predicted"/>
<evidence type="ECO:0000313" key="4">
    <source>
        <dbReference type="Proteomes" id="UP000239263"/>
    </source>
</evidence>
<dbReference type="OrthoDB" id="8441428at2"/>
<dbReference type="PANTHER" id="PTHR42951">
    <property type="entry name" value="METALLO-BETA-LACTAMASE DOMAIN-CONTAINING"/>
    <property type="match status" value="1"/>
</dbReference>
<dbReference type="GO" id="GO:0016787">
    <property type="term" value="F:hydrolase activity"/>
    <property type="evidence" value="ECO:0007669"/>
    <property type="project" value="UniProtKB-KW"/>
</dbReference>
<dbReference type="PANTHER" id="PTHR42951:SF14">
    <property type="entry name" value="METALLO-BETA-LACTAMASE SUPERFAMILY PROTEIN"/>
    <property type="match status" value="1"/>
</dbReference>
<accession>A0A2S7XCZ5</accession>
<dbReference type="Pfam" id="PF00753">
    <property type="entry name" value="Lactamase_B"/>
    <property type="match status" value="1"/>
</dbReference>
<dbReference type="RefSeq" id="WP_105054544.1">
    <property type="nucleotide sequence ID" value="NZ_CAWNRT010000001.1"/>
</dbReference>
<dbReference type="SMART" id="SM00849">
    <property type="entry name" value="Lactamase_B"/>
    <property type="match status" value="1"/>
</dbReference>
<organism evidence="3 4">
    <name type="scientific">Aliivibrio sifiae</name>
    <dbReference type="NCBI Taxonomy" id="566293"/>
    <lineage>
        <taxon>Bacteria</taxon>
        <taxon>Pseudomonadati</taxon>
        <taxon>Pseudomonadota</taxon>
        <taxon>Gammaproteobacteria</taxon>
        <taxon>Vibrionales</taxon>
        <taxon>Vibrionaceae</taxon>
        <taxon>Aliivibrio</taxon>
    </lineage>
</organism>
<dbReference type="SUPFAM" id="SSF56281">
    <property type="entry name" value="Metallo-hydrolase/oxidoreductase"/>
    <property type="match status" value="1"/>
</dbReference>
<gene>
    <name evidence="3" type="ORF">BTO22_04990</name>
</gene>
<protein>
    <submittedName>
        <fullName evidence="3">MBL fold metallo-hydrolase</fullName>
    </submittedName>
</protein>
<dbReference type="InterPro" id="IPR001279">
    <property type="entry name" value="Metallo-B-lactamas"/>
</dbReference>
<evidence type="ECO:0000256" key="1">
    <source>
        <dbReference type="SAM" id="SignalP"/>
    </source>
</evidence>
<dbReference type="Gene3D" id="3.60.15.10">
    <property type="entry name" value="Ribonuclease Z/Hydroxyacylglutathione hydrolase-like"/>
    <property type="match status" value="1"/>
</dbReference>
<dbReference type="NCBIfam" id="NF040580">
    <property type="entry name" value="MBL_fold_Vmh"/>
    <property type="match status" value="1"/>
</dbReference>
<dbReference type="Proteomes" id="UP000239263">
    <property type="component" value="Unassembled WGS sequence"/>
</dbReference>
<sequence>MTKLSAITLTSTFLLMSYASAADLQLSPYNPGKEGVFPTTSVLVSGEKNAILFDAQFSTNDGFALVNKIKDQDKKLSMIYISGGDPDYYFGLQPLVKAFPDVKVVASESVVEHIKQTMDMKLAYWGPILGDGAPAEIIVPEVLNDTTLMLDGKKIEVKEINTHQAYLWVPSAKAVFGGVSVSSGMHVWTADSQTKEARNEWSQSLERMMALEPEVVIPGHYLGDIPKKTEAVSFTLNYLKHFEEALSQSNKSKNVIKTMKGHYPLLAGEEDLSLSAKVNTGEMEW</sequence>
<name>A0A2S7XCZ5_9GAMM</name>
<dbReference type="CDD" id="cd07739">
    <property type="entry name" value="metallo-hydrolase-like_MBL-fold"/>
    <property type="match status" value="1"/>
</dbReference>
<dbReference type="InterPro" id="IPR036866">
    <property type="entry name" value="RibonucZ/Hydroxyglut_hydro"/>
</dbReference>
<feature type="domain" description="Metallo-beta-lactamase" evidence="2">
    <location>
        <begin position="38"/>
        <end position="220"/>
    </location>
</feature>
<feature type="chain" id="PRO_5015609844" evidence="1">
    <location>
        <begin position="22"/>
        <end position="285"/>
    </location>
</feature>
<comment type="caution">
    <text evidence="3">The sequence shown here is derived from an EMBL/GenBank/DDBJ whole genome shotgun (WGS) entry which is preliminary data.</text>
</comment>
<reference evidence="3 4" key="1">
    <citation type="submission" date="2016-12" db="EMBL/GenBank/DDBJ databases">
        <title>Diversity of luminous bacteria.</title>
        <authorList>
            <person name="Yoshizawa S."/>
            <person name="Kogure K."/>
        </authorList>
    </citation>
    <scope>NUCLEOTIDE SEQUENCE [LARGE SCALE GENOMIC DNA]</scope>
    <source>
        <strain evidence="3 4">ATCC 33715</strain>
    </source>
</reference>
<dbReference type="InterPro" id="IPR050855">
    <property type="entry name" value="NDM-1-like"/>
</dbReference>
<keyword evidence="3" id="KW-0378">Hydrolase</keyword>
<feature type="signal peptide" evidence="1">
    <location>
        <begin position="1"/>
        <end position="21"/>
    </location>
</feature>
<dbReference type="AlphaFoldDB" id="A0A2S7XCZ5"/>